<dbReference type="SMART" id="SM00198">
    <property type="entry name" value="SCP"/>
    <property type="match status" value="1"/>
</dbReference>
<dbReference type="PANTHER" id="PTHR10334">
    <property type="entry name" value="CYSTEINE-RICH SECRETORY PROTEIN-RELATED"/>
    <property type="match status" value="1"/>
</dbReference>
<accession>A0A7J9DIP2</accession>
<dbReference type="Gene3D" id="3.40.33.10">
    <property type="entry name" value="CAP"/>
    <property type="match status" value="1"/>
</dbReference>
<dbReference type="SUPFAM" id="SSF55797">
    <property type="entry name" value="PR-1-like"/>
    <property type="match status" value="1"/>
</dbReference>
<evidence type="ECO:0000256" key="1">
    <source>
        <dbReference type="SAM" id="MobiDB-lite"/>
    </source>
</evidence>
<dbReference type="AlphaFoldDB" id="A0A7J9DIP2"/>
<evidence type="ECO:0000259" key="3">
    <source>
        <dbReference type="SMART" id="SM00198"/>
    </source>
</evidence>
<evidence type="ECO:0000313" key="5">
    <source>
        <dbReference type="Proteomes" id="UP000593568"/>
    </source>
</evidence>
<keyword evidence="2" id="KW-0732">Signal</keyword>
<reference evidence="4 5" key="1">
    <citation type="journal article" date="2019" name="Genome Biol. Evol.">
        <title>Insights into the evolution of the New World diploid cottons (Gossypium, subgenus Houzingenia) based on genome sequencing.</title>
        <authorList>
            <person name="Grover C.E."/>
            <person name="Arick M.A. 2nd"/>
            <person name="Thrash A."/>
            <person name="Conover J.L."/>
            <person name="Sanders W.S."/>
            <person name="Peterson D.G."/>
            <person name="Frelichowski J.E."/>
            <person name="Scheffler J.A."/>
            <person name="Scheffler B.E."/>
            <person name="Wendel J.F."/>
        </authorList>
    </citation>
    <scope>NUCLEOTIDE SEQUENCE [LARGE SCALE GENOMIC DNA]</scope>
    <source>
        <strain evidence="4">8</strain>
        <tissue evidence="4">Leaf</tissue>
    </source>
</reference>
<dbReference type="InterPro" id="IPR035940">
    <property type="entry name" value="CAP_sf"/>
</dbReference>
<feature type="region of interest" description="Disordered" evidence="1">
    <location>
        <begin position="184"/>
        <end position="204"/>
    </location>
</feature>
<dbReference type="InterPro" id="IPR001283">
    <property type="entry name" value="CRISP-related"/>
</dbReference>
<proteinExistence type="predicted"/>
<sequence length="265" mass="29588">MGTQFSVAICLMAFTLAYVSLAQNPSNEDYLNVHNAARAKVGVGPMTWDATVAAYAQQYASKRIADCDLIHSTGPYGENLAEASYALSGAEAVTLWVDEKPHYNYDANQCVGGECLHYTQVGKSIEVVGTFDAYFLWSMATQRTFDLAYLSPLLIATRLSIVGRGVGPPQYRLSHSDPQDKHEDFFDDVPFHHEDPPHHPPLSHPTIVPAVTLADLYERFTRFEQYYFEQFDSIDATLQQICQHLHISSTVPAPHDPDASHDDHR</sequence>
<feature type="compositionally biased region" description="Basic and acidic residues" evidence="1">
    <location>
        <begin position="184"/>
        <end position="198"/>
    </location>
</feature>
<organism evidence="4 5">
    <name type="scientific">Gossypium trilobum</name>
    <dbReference type="NCBI Taxonomy" id="34281"/>
    <lineage>
        <taxon>Eukaryota</taxon>
        <taxon>Viridiplantae</taxon>
        <taxon>Streptophyta</taxon>
        <taxon>Embryophyta</taxon>
        <taxon>Tracheophyta</taxon>
        <taxon>Spermatophyta</taxon>
        <taxon>Magnoliopsida</taxon>
        <taxon>eudicotyledons</taxon>
        <taxon>Gunneridae</taxon>
        <taxon>Pentapetalae</taxon>
        <taxon>rosids</taxon>
        <taxon>malvids</taxon>
        <taxon>Malvales</taxon>
        <taxon>Malvaceae</taxon>
        <taxon>Malvoideae</taxon>
        <taxon>Gossypium</taxon>
    </lineage>
</organism>
<keyword evidence="5" id="KW-1185">Reference proteome</keyword>
<name>A0A7J9DIP2_9ROSI</name>
<dbReference type="Proteomes" id="UP000593568">
    <property type="component" value="Unassembled WGS sequence"/>
</dbReference>
<feature type="domain" description="SCP" evidence="3">
    <location>
        <begin position="25"/>
        <end position="148"/>
    </location>
</feature>
<evidence type="ECO:0000256" key="2">
    <source>
        <dbReference type="SAM" id="SignalP"/>
    </source>
</evidence>
<dbReference type="InterPro" id="IPR014044">
    <property type="entry name" value="CAP_dom"/>
</dbReference>
<gene>
    <name evidence="4" type="ORF">Gotri_023076</name>
</gene>
<evidence type="ECO:0000313" key="4">
    <source>
        <dbReference type="EMBL" id="MBA0760325.1"/>
    </source>
</evidence>
<feature type="signal peptide" evidence="2">
    <location>
        <begin position="1"/>
        <end position="22"/>
    </location>
</feature>
<feature type="chain" id="PRO_5029882336" description="SCP domain-containing protein" evidence="2">
    <location>
        <begin position="23"/>
        <end position="265"/>
    </location>
</feature>
<protein>
    <recommendedName>
        <fullName evidence="3">SCP domain-containing protein</fullName>
    </recommendedName>
</protein>
<dbReference type="EMBL" id="JABEZW010000002">
    <property type="protein sequence ID" value="MBA0760325.1"/>
    <property type="molecule type" value="Genomic_DNA"/>
</dbReference>
<comment type="caution">
    <text evidence="4">The sequence shown here is derived from an EMBL/GenBank/DDBJ whole genome shotgun (WGS) entry which is preliminary data.</text>
</comment>
<dbReference type="Pfam" id="PF00188">
    <property type="entry name" value="CAP"/>
    <property type="match status" value="1"/>
</dbReference>